<name>A0AA97JFU0_EUBMA</name>
<feature type="region of interest" description="Disordered" evidence="1">
    <location>
        <begin position="517"/>
        <end position="552"/>
    </location>
</feature>
<feature type="compositionally biased region" description="Low complexity" evidence="1">
    <location>
        <begin position="336"/>
        <end position="356"/>
    </location>
</feature>
<sequence>MGCCAQHRAGVDRSGFQTHPTGAGLFLRDLVPYSLGSKRSRSWQGEAGKAGTGAGPLHSQECPHLPGGGWVEVWASGWGDSSPPPPPPRTGPACPGGGAGRAATFLGGGRAPPPPDQGCRPGPGAQEAPPRGGPGCRRGPPGPGRRLPPSSPRLPDLLRPLTLRRGAREGCPGSEGPPGRSLGSGEGCKGNRGRRSRGAAEAGWRRARPVRRFYGLRAGPRGRRRLRCSQCPGPTAGGAATPAVTAAEIRSLLRPGDGARFPRHARQSRVDPRAGSPPPRLRDARAGRSHVHFRSITRVRLKRTTRGEALGVGARKQASVPRARAAPAERSGHVQSASLGSSGHPPSGSFRAPEARQAGRRRRAAFEGAQPRPPRAAAPTLTGSGSRALRATGDRSLQAGRSPPPRPARPAASPAGLWLGARRPRPPKGAAGRAPQPPLEGAQEPPLLPVRPAAGAPAGPGQGRPGWRAAGPGRAGHLRLSPRLGPVCLPAAGAARPPAWFLAGRGSATRCPRGVLGAPPSLARSLPPSRARPLRGEGRAGPADGSPGRPCALRAPAGLGWAGLGWAERSERLPRDPAPPAAAAAAATGSPLRAPPLAGAVPPAAAAADREMQRPSRRRSSRPPPPACLPRGKPAEPRRERNFPPPLRKLCSAPPPGTLPPAAAAPSRAGCLARPQPPGRGGAGAPAGPAWRAGRGAPGVPGCLRA</sequence>
<feature type="compositionally biased region" description="Basic and acidic residues" evidence="1">
    <location>
        <begin position="633"/>
        <end position="642"/>
    </location>
</feature>
<protein>
    <submittedName>
        <fullName evidence="3">Basic proline-rich protein-like</fullName>
    </submittedName>
</protein>
<gene>
    <name evidence="3" type="primary">LOC129330462</name>
</gene>
<dbReference type="AlphaFoldDB" id="A0AA97JFU0"/>
<keyword evidence="2" id="KW-1185">Reference proteome</keyword>
<dbReference type="Proteomes" id="UP001190640">
    <property type="component" value="Chromosome 5"/>
</dbReference>
<reference evidence="3" key="1">
    <citation type="submission" date="2025-08" db="UniProtKB">
        <authorList>
            <consortium name="RefSeq"/>
        </authorList>
    </citation>
    <scope>IDENTIFICATION</scope>
    <source>
        <tissue evidence="3">Blood</tissue>
    </source>
</reference>
<evidence type="ECO:0000256" key="1">
    <source>
        <dbReference type="SAM" id="MobiDB-lite"/>
    </source>
</evidence>
<feature type="compositionally biased region" description="Gly residues" evidence="1">
    <location>
        <begin position="94"/>
        <end position="110"/>
    </location>
</feature>
<evidence type="ECO:0000313" key="3">
    <source>
        <dbReference type="RefSeq" id="XP_054836472.1"/>
    </source>
</evidence>
<accession>A0AA97JFU0</accession>
<feature type="compositionally biased region" description="Basic residues" evidence="1">
    <location>
        <begin position="287"/>
        <end position="304"/>
    </location>
</feature>
<dbReference type="GeneID" id="129330462"/>
<organism evidence="2 3">
    <name type="scientific">Eublepharis macularius</name>
    <name type="common">Leopard gecko</name>
    <name type="synonym">Cyrtodactylus macularius</name>
    <dbReference type="NCBI Taxonomy" id="481883"/>
    <lineage>
        <taxon>Eukaryota</taxon>
        <taxon>Metazoa</taxon>
        <taxon>Chordata</taxon>
        <taxon>Craniata</taxon>
        <taxon>Vertebrata</taxon>
        <taxon>Euteleostomi</taxon>
        <taxon>Lepidosauria</taxon>
        <taxon>Squamata</taxon>
        <taxon>Bifurcata</taxon>
        <taxon>Gekkota</taxon>
        <taxon>Eublepharidae</taxon>
        <taxon>Eublepharinae</taxon>
        <taxon>Eublepharis</taxon>
    </lineage>
</organism>
<feature type="compositionally biased region" description="Low complexity" evidence="1">
    <location>
        <begin position="581"/>
        <end position="607"/>
    </location>
</feature>
<dbReference type="RefSeq" id="XP_054836472.1">
    <property type="nucleotide sequence ID" value="XM_054980497.1"/>
</dbReference>
<dbReference type="KEGG" id="emc:129330462"/>
<feature type="compositionally biased region" description="Low complexity" evidence="1">
    <location>
        <begin position="144"/>
        <end position="164"/>
    </location>
</feature>
<feature type="compositionally biased region" description="Pro residues" evidence="1">
    <location>
        <begin position="643"/>
        <end position="659"/>
    </location>
</feature>
<evidence type="ECO:0000313" key="2">
    <source>
        <dbReference type="Proteomes" id="UP001190640"/>
    </source>
</evidence>
<feature type="region of interest" description="Disordered" evidence="1">
    <location>
        <begin position="571"/>
        <end position="706"/>
    </location>
</feature>
<feature type="region of interest" description="Disordered" evidence="1">
    <location>
        <begin position="253"/>
        <end position="474"/>
    </location>
</feature>
<feature type="compositionally biased region" description="Low complexity" evidence="1">
    <location>
        <begin position="518"/>
        <end position="531"/>
    </location>
</feature>
<feature type="region of interest" description="Disordered" evidence="1">
    <location>
        <begin position="38"/>
        <end position="205"/>
    </location>
</feature>
<proteinExistence type="predicted"/>
<feature type="compositionally biased region" description="Low complexity" evidence="1">
    <location>
        <begin position="686"/>
        <end position="706"/>
    </location>
</feature>